<accession>A0A978VM32</accession>
<reference evidence="2" key="1">
    <citation type="journal article" date="2021" name="Front. Plant Sci.">
        <title>Chromosome-Scale Genome Assembly for Chinese Sour Jujube and Insights Into Its Genome Evolution and Domestication Signature.</title>
        <authorList>
            <person name="Shen L.-Y."/>
            <person name="Luo H."/>
            <person name="Wang X.-L."/>
            <person name="Wang X.-M."/>
            <person name="Qiu X.-J."/>
            <person name="Liu H."/>
            <person name="Zhou S.-S."/>
            <person name="Jia K.-H."/>
            <person name="Nie S."/>
            <person name="Bao Y.-T."/>
            <person name="Zhang R.-G."/>
            <person name="Yun Q.-Z."/>
            <person name="Chai Y.-H."/>
            <person name="Lu J.-Y."/>
            <person name="Li Y."/>
            <person name="Zhao S.-W."/>
            <person name="Mao J.-F."/>
            <person name="Jia S.-G."/>
            <person name="Mao Y.-M."/>
        </authorList>
    </citation>
    <scope>NUCLEOTIDE SEQUENCE</scope>
    <source>
        <strain evidence="2">AT0</strain>
        <tissue evidence="2">Leaf</tissue>
    </source>
</reference>
<gene>
    <name evidence="2" type="ORF">FEM48_Zijuj03G0002700</name>
</gene>
<organism evidence="2 3">
    <name type="scientific">Ziziphus jujuba var. spinosa</name>
    <dbReference type="NCBI Taxonomy" id="714518"/>
    <lineage>
        <taxon>Eukaryota</taxon>
        <taxon>Viridiplantae</taxon>
        <taxon>Streptophyta</taxon>
        <taxon>Embryophyta</taxon>
        <taxon>Tracheophyta</taxon>
        <taxon>Spermatophyta</taxon>
        <taxon>Magnoliopsida</taxon>
        <taxon>eudicotyledons</taxon>
        <taxon>Gunneridae</taxon>
        <taxon>Pentapetalae</taxon>
        <taxon>rosids</taxon>
        <taxon>fabids</taxon>
        <taxon>Rosales</taxon>
        <taxon>Rhamnaceae</taxon>
        <taxon>Paliureae</taxon>
        <taxon>Ziziphus</taxon>
    </lineage>
</organism>
<evidence type="ECO:0000256" key="1">
    <source>
        <dbReference type="SAM" id="MobiDB-lite"/>
    </source>
</evidence>
<protein>
    <submittedName>
        <fullName evidence="2">Uncharacterized protein</fullName>
    </submittedName>
</protein>
<feature type="compositionally biased region" description="Basic and acidic residues" evidence="1">
    <location>
        <begin position="28"/>
        <end position="40"/>
    </location>
</feature>
<dbReference type="EMBL" id="JAEACU010000003">
    <property type="protein sequence ID" value="KAH7536607.1"/>
    <property type="molecule type" value="Genomic_DNA"/>
</dbReference>
<feature type="compositionally biased region" description="Polar residues" evidence="1">
    <location>
        <begin position="41"/>
        <end position="53"/>
    </location>
</feature>
<feature type="region of interest" description="Disordered" evidence="1">
    <location>
        <begin position="28"/>
        <end position="79"/>
    </location>
</feature>
<name>A0A978VM32_ZIZJJ</name>
<feature type="compositionally biased region" description="Low complexity" evidence="1">
    <location>
        <begin position="66"/>
        <end position="79"/>
    </location>
</feature>
<dbReference type="AlphaFoldDB" id="A0A978VM32"/>
<proteinExistence type="predicted"/>
<evidence type="ECO:0000313" key="2">
    <source>
        <dbReference type="EMBL" id="KAH7536607.1"/>
    </source>
</evidence>
<comment type="caution">
    <text evidence="2">The sequence shown here is derived from an EMBL/GenBank/DDBJ whole genome shotgun (WGS) entry which is preliminary data.</text>
</comment>
<dbReference type="Proteomes" id="UP000813462">
    <property type="component" value="Unassembled WGS sequence"/>
</dbReference>
<sequence length="79" mass="8701">MAKQNESVILAPPSSHQELETIAIKSESHPEVEASHHAEPSHTTIDPTLTSRWPISFSDLHRPTKSQKQSSSSPSFCPL</sequence>
<evidence type="ECO:0000313" key="3">
    <source>
        <dbReference type="Proteomes" id="UP000813462"/>
    </source>
</evidence>